<feature type="domain" description="Peptidase M3A/M3B catalytic" evidence="8">
    <location>
        <begin position="231"/>
        <end position="677"/>
    </location>
</feature>
<evidence type="ECO:0000256" key="2">
    <source>
        <dbReference type="ARBA" id="ARBA00022670"/>
    </source>
</evidence>
<sequence length="681" mass="76213">MPPPANPLLAPWTAPYGLPPFGEIAPEHFEPAFTQALQEHRDEIDAIAHDARAPDFENTLAAFDRCGRRLGRLSMAFYNLCASHTSPGLQEVQRRMAPVLAAHRSAIFMHGALFARIDALYERRGRLGLDPEQLRLLERTHLDFVRAGARLGPDAQQRYAEVMRELAACHTAFGQNVLHDESTWALVLRDPRDLAGLPEFVLSGAREAAHERGLGDDHAITLSRSSILPFLTFSERRELREQAWRAWVERGTHAGEHDNRPLIARILQLRQEQARLHGHATYADYALVDRMAGTPAAVDRLVLDVWDRAKAALEHERASLDATRRAAGDAGTLEAWDWRYWAEKVRQRDFAVDDAQVKPYFALDAMVQAAFDCAGRLFGLRFTERHDLPLYHPDVRAYEVHDADGRAVGLFLHDNFARPSKRSGAWMSSLAVQARNGGAVLPVILNNNNFAKGSPTLLSFDDVRTLFHEFGHGLHGLLSNVTYGDLAGTQVLRDFVELPSQLFEHWMAEPEVLRRHARHVETGAAIPDALIERLRAAQQFGEAYETVRYCGSAIADMAVHRHPDPASVQDWTAFEERVLREHGLPPAVGINHRLAHFQHLFASDGYAAGYYVYLWAEVLDADAWDAFVEAGNPFDAEVAARLRRCIYSTGNSVEPGEAFRAFRGRDPVIAPLLRQKGLVGA</sequence>
<comment type="similarity">
    <text evidence="1 7">Belongs to the peptidase M3 family.</text>
</comment>
<organism evidence="9 10">
    <name type="scientific">Ramlibacter cellulosilyticus</name>
    <dbReference type="NCBI Taxonomy" id="2764187"/>
    <lineage>
        <taxon>Bacteria</taxon>
        <taxon>Pseudomonadati</taxon>
        <taxon>Pseudomonadota</taxon>
        <taxon>Betaproteobacteria</taxon>
        <taxon>Burkholderiales</taxon>
        <taxon>Comamonadaceae</taxon>
        <taxon>Ramlibacter</taxon>
    </lineage>
</organism>
<dbReference type="GO" id="GO:0004180">
    <property type="term" value="F:carboxypeptidase activity"/>
    <property type="evidence" value="ECO:0007669"/>
    <property type="project" value="TreeGrafter"/>
</dbReference>
<dbReference type="Gene3D" id="3.40.390.10">
    <property type="entry name" value="Collagenase (Catalytic Domain)"/>
    <property type="match status" value="1"/>
</dbReference>
<dbReference type="SUPFAM" id="SSF55486">
    <property type="entry name" value="Metalloproteases ('zincins'), catalytic domain"/>
    <property type="match status" value="1"/>
</dbReference>
<protein>
    <submittedName>
        <fullName evidence="9">M3 family metallopeptidase</fullName>
    </submittedName>
</protein>
<evidence type="ECO:0000259" key="8">
    <source>
        <dbReference type="Pfam" id="PF01432"/>
    </source>
</evidence>
<evidence type="ECO:0000256" key="1">
    <source>
        <dbReference type="ARBA" id="ARBA00006040"/>
    </source>
</evidence>
<dbReference type="Pfam" id="PF01432">
    <property type="entry name" value="Peptidase_M3"/>
    <property type="match status" value="1"/>
</dbReference>
<evidence type="ECO:0000313" key="10">
    <source>
        <dbReference type="Proteomes" id="UP000608513"/>
    </source>
</evidence>
<dbReference type="FunFam" id="3.40.390.10:FF:000009">
    <property type="entry name" value="Oligopeptidase A"/>
    <property type="match status" value="1"/>
</dbReference>
<evidence type="ECO:0000256" key="7">
    <source>
        <dbReference type="RuleBase" id="RU003435"/>
    </source>
</evidence>
<evidence type="ECO:0000313" key="9">
    <source>
        <dbReference type="EMBL" id="MBC5785387.1"/>
    </source>
</evidence>
<dbReference type="AlphaFoldDB" id="A0A923MT74"/>
<dbReference type="InterPro" id="IPR001567">
    <property type="entry name" value="Pept_M3A_M3B_dom"/>
</dbReference>
<keyword evidence="6 7" id="KW-0482">Metalloprotease</keyword>
<dbReference type="EMBL" id="JACORT010000010">
    <property type="protein sequence ID" value="MBC5785387.1"/>
    <property type="molecule type" value="Genomic_DNA"/>
</dbReference>
<evidence type="ECO:0000256" key="3">
    <source>
        <dbReference type="ARBA" id="ARBA00022723"/>
    </source>
</evidence>
<dbReference type="GO" id="GO:0005829">
    <property type="term" value="C:cytosol"/>
    <property type="evidence" value="ECO:0007669"/>
    <property type="project" value="UniProtKB-ARBA"/>
</dbReference>
<gene>
    <name evidence="9" type="ORF">H8N03_20740</name>
</gene>
<dbReference type="CDD" id="cd06456">
    <property type="entry name" value="M3A_DCP"/>
    <property type="match status" value="1"/>
</dbReference>
<evidence type="ECO:0000256" key="6">
    <source>
        <dbReference type="ARBA" id="ARBA00023049"/>
    </source>
</evidence>
<name>A0A923MT74_9BURK</name>
<keyword evidence="5 7" id="KW-0862">Zinc</keyword>
<dbReference type="GO" id="GO:0006508">
    <property type="term" value="P:proteolysis"/>
    <property type="evidence" value="ECO:0007669"/>
    <property type="project" value="UniProtKB-KW"/>
</dbReference>
<dbReference type="PANTHER" id="PTHR43660">
    <property type="entry name" value="DIPEPTIDYL CARBOXYPEPTIDASE"/>
    <property type="match status" value="1"/>
</dbReference>
<keyword evidence="3 7" id="KW-0479">Metal-binding</keyword>
<dbReference type="GO" id="GO:0046872">
    <property type="term" value="F:metal ion binding"/>
    <property type="evidence" value="ECO:0007669"/>
    <property type="project" value="UniProtKB-UniRule"/>
</dbReference>
<dbReference type="InterPro" id="IPR024077">
    <property type="entry name" value="Neurolysin/TOP_dom2"/>
</dbReference>
<dbReference type="Gene3D" id="1.10.1370.10">
    <property type="entry name" value="Neurolysin, domain 3"/>
    <property type="match status" value="1"/>
</dbReference>
<dbReference type="PANTHER" id="PTHR43660:SF1">
    <property type="entry name" value="DIPEPTIDYL CARBOXYPEPTIDASE"/>
    <property type="match status" value="1"/>
</dbReference>
<dbReference type="InterPro" id="IPR045090">
    <property type="entry name" value="Pept_M3A_M3B"/>
</dbReference>
<reference evidence="9" key="1">
    <citation type="submission" date="2020-08" db="EMBL/GenBank/DDBJ databases">
        <title>Ramlibacter sp. USB13 16S ribosomal RNA gene genome sequencing and assembly.</title>
        <authorList>
            <person name="Kang M."/>
        </authorList>
    </citation>
    <scope>NUCLEOTIDE SEQUENCE</scope>
    <source>
        <strain evidence="9">USB13</strain>
    </source>
</reference>
<proteinExistence type="inferred from homology"/>
<comment type="caution">
    <text evidence="9">The sequence shown here is derived from an EMBL/GenBank/DDBJ whole genome shotgun (WGS) entry which is preliminary data.</text>
</comment>
<keyword evidence="4 7" id="KW-0378">Hydrolase</keyword>
<dbReference type="InterPro" id="IPR034005">
    <property type="entry name" value="M3A_DCP"/>
</dbReference>
<evidence type="ECO:0000256" key="4">
    <source>
        <dbReference type="ARBA" id="ARBA00022801"/>
    </source>
</evidence>
<accession>A0A923MT74</accession>
<keyword evidence="2 7" id="KW-0645">Protease</keyword>
<dbReference type="RefSeq" id="WP_187078133.1">
    <property type="nucleotide sequence ID" value="NZ_JACORT010000010.1"/>
</dbReference>
<dbReference type="InterPro" id="IPR024079">
    <property type="entry name" value="MetalloPept_cat_dom_sf"/>
</dbReference>
<dbReference type="Proteomes" id="UP000608513">
    <property type="component" value="Unassembled WGS sequence"/>
</dbReference>
<keyword evidence="10" id="KW-1185">Reference proteome</keyword>
<comment type="cofactor">
    <cofactor evidence="7">
        <name>Zn(2+)</name>
        <dbReference type="ChEBI" id="CHEBI:29105"/>
    </cofactor>
    <text evidence="7">Binds 1 zinc ion.</text>
</comment>
<dbReference type="GO" id="GO:0004222">
    <property type="term" value="F:metalloendopeptidase activity"/>
    <property type="evidence" value="ECO:0007669"/>
    <property type="project" value="InterPro"/>
</dbReference>
<evidence type="ECO:0000256" key="5">
    <source>
        <dbReference type="ARBA" id="ARBA00022833"/>
    </source>
</evidence>